<accession>A0A8J4ELG1</accession>
<dbReference type="InterPro" id="IPR018062">
    <property type="entry name" value="HTH_AraC-typ_CS"/>
</dbReference>
<evidence type="ECO:0000256" key="1">
    <source>
        <dbReference type="ARBA" id="ARBA00023015"/>
    </source>
</evidence>
<dbReference type="SMART" id="SM00342">
    <property type="entry name" value="HTH_ARAC"/>
    <property type="match status" value="1"/>
</dbReference>
<evidence type="ECO:0000256" key="4">
    <source>
        <dbReference type="SAM" id="MobiDB-lite"/>
    </source>
</evidence>
<evidence type="ECO:0000259" key="5">
    <source>
        <dbReference type="PROSITE" id="PS01124"/>
    </source>
</evidence>
<name>A0A8J4ELG1_9ACTN</name>
<feature type="region of interest" description="Disordered" evidence="4">
    <location>
        <begin position="1"/>
        <end position="21"/>
    </location>
</feature>
<dbReference type="PROSITE" id="PS01124">
    <property type="entry name" value="HTH_ARAC_FAMILY_2"/>
    <property type="match status" value="1"/>
</dbReference>
<dbReference type="EMBL" id="BOPO01000064">
    <property type="protein sequence ID" value="GIL28476.1"/>
    <property type="molecule type" value="Genomic_DNA"/>
</dbReference>
<keyword evidence="7" id="KW-1185">Reference proteome</keyword>
<organism evidence="6 7">
    <name type="scientific">Actinocatenispora comari</name>
    <dbReference type="NCBI Taxonomy" id="2807577"/>
    <lineage>
        <taxon>Bacteria</taxon>
        <taxon>Bacillati</taxon>
        <taxon>Actinomycetota</taxon>
        <taxon>Actinomycetes</taxon>
        <taxon>Micromonosporales</taxon>
        <taxon>Micromonosporaceae</taxon>
        <taxon>Actinocatenispora</taxon>
    </lineage>
</organism>
<evidence type="ECO:0000256" key="2">
    <source>
        <dbReference type="ARBA" id="ARBA00023125"/>
    </source>
</evidence>
<gene>
    <name evidence="6" type="ORF">NUM_37300</name>
</gene>
<dbReference type="InterPro" id="IPR018060">
    <property type="entry name" value="HTH_AraC"/>
</dbReference>
<keyword evidence="3" id="KW-0804">Transcription</keyword>
<dbReference type="PROSITE" id="PS00041">
    <property type="entry name" value="HTH_ARAC_FAMILY_1"/>
    <property type="match status" value="1"/>
</dbReference>
<dbReference type="Proteomes" id="UP000614996">
    <property type="component" value="Unassembled WGS sequence"/>
</dbReference>
<dbReference type="GO" id="GO:0003700">
    <property type="term" value="F:DNA-binding transcription factor activity"/>
    <property type="evidence" value="ECO:0007669"/>
    <property type="project" value="InterPro"/>
</dbReference>
<evidence type="ECO:0000313" key="7">
    <source>
        <dbReference type="Proteomes" id="UP000614996"/>
    </source>
</evidence>
<evidence type="ECO:0000313" key="6">
    <source>
        <dbReference type="EMBL" id="GIL28476.1"/>
    </source>
</evidence>
<dbReference type="AlphaFoldDB" id="A0A8J4ELG1"/>
<sequence>MLPVVHQQTRAGPERPSLERSATSAYVYPRRMDTLVDLLDGPRAKGAFLLRTVLDPPWSIRIEDEAPLTLVAVARGAAWLLPDHDPAVRLAPGDVAIVRGPAPYTVADDPATEPQVLIGPGQQCHTLWGEDLGHRWDLGVRTWGHDRDAADMMLTGTYQTCGEISRRLLDALPTVLVLHRDEWDCPLVDLLGAEIGRDDPGQEAVLDRLLDLLLIAALRAHLARPDTAPGWYLALADPVVGPALKLLQTDPAHQWTVELLARQVGVSRAALARRFTALVGEPPMAFLTGWRLGLAADLLRSGATLAAVARRVGYGSPFALSTAFKRVHGVSPQQWREAG</sequence>
<dbReference type="InterPro" id="IPR032783">
    <property type="entry name" value="AraC_lig"/>
</dbReference>
<dbReference type="InterPro" id="IPR050204">
    <property type="entry name" value="AraC_XylS_family_regulators"/>
</dbReference>
<protein>
    <submittedName>
        <fullName evidence="6">AraC family transcriptional regulator</fullName>
    </submittedName>
</protein>
<dbReference type="GO" id="GO:0043565">
    <property type="term" value="F:sequence-specific DNA binding"/>
    <property type="evidence" value="ECO:0007669"/>
    <property type="project" value="InterPro"/>
</dbReference>
<dbReference type="PANTHER" id="PTHR46796:SF13">
    <property type="entry name" value="HTH-TYPE TRANSCRIPTIONAL ACTIVATOR RHAS"/>
    <property type="match status" value="1"/>
</dbReference>
<dbReference type="PANTHER" id="PTHR46796">
    <property type="entry name" value="HTH-TYPE TRANSCRIPTIONAL ACTIVATOR RHAS-RELATED"/>
    <property type="match status" value="1"/>
</dbReference>
<dbReference type="InterPro" id="IPR009057">
    <property type="entry name" value="Homeodomain-like_sf"/>
</dbReference>
<evidence type="ECO:0000256" key="3">
    <source>
        <dbReference type="ARBA" id="ARBA00023163"/>
    </source>
</evidence>
<keyword evidence="1" id="KW-0805">Transcription regulation</keyword>
<keyword evidence="2" id="KW-0238">DNA-binding</keyword>
<dbReference type="Gene3D" id="1.10.10.60">
    <property type="entry name" value="Homeodomain-like"/>
    <property type="match status" value="2"/>
</dbReference>
<dbReference type="Pfam" id="PF12852">
    <property type="entry name" value="Cupin_6"/>
    <property type="match status" value="1"/>
</dbReference>
<dbReference type="Pfam" id="PF12833">
    <property type="entry name" value="HTH_18"/>
    <property type="match status" value="1"/>
</dbReference>
<dbReference type="SUPFAM" id="SSF46689">
    <property type="entry name" value="Homeodomain-like"/>
    <property type="match status" value="2"/>
</dbReference>
<feature type="compositionally biased region" description="Polar residues" evidence="4">
    <location>
        <begin position="1"/>
        <end position="10"/>
    </location>
</feature>
<reference evidence="7" key="1">
    <citation type="journal article" date="2021" name="Int. J. Syst. Evol. Microbiol.">
        <title>Actinocatenispora comari sp. nov., an endophytic actinomycete isolated from aerial parts of Comarum salesowianum.</title>
        <authorList>
            <person name="Oyunbileg N."/>
            <person name="Iizaka Y."/>
            <person name="Hamada M."/>
            <person name="Davaapurev B.O."/>
            <person name="Fukumoto A."/>
            <person name="Tsetseg B."/>
            <person name="Kato F."/>
            <person name="Tamura T."/>
            <person name="Batkhuu J."/>
            <person name="Anzai Y."/>
        </authorList>
    </citation>
    <scope>NUCLEOTIDE SEQUENCE [LARGE SCALE GENOMIC DNA]</scope>
    <source>
        <strain evidence="7">NUM-2625</strain>
    </source>
</reference>
<proteinExistence type="predicted"/>
<feature type="domain" description="HTH araC/xylS-type" evidence="5">
    <location>
        <begin position="241"/>
        <end position="338"/>
    </location>
</feature>
<comment type="caution">
    <text evidence="6">The sequence shown here is derived from an EMBL/GenBank/DDBJ whole genome shotgun (WGS) entry which is preliminary data.</text>
</comment>